<dbReference type="EMBL" id="JACCHP010000002">
    <property type="protein sequence ID" value="MBH5396778.1"/>
    <property type="molecule type" value="Genomic_DNA"/>
</dbReference>
<evidence type="ECO:0000256" key="1">
    <source>
        <dbReference type="SAM" id="MobiDB-lite"/>
    </source>
</evidence>
<dbReference type="RefSeq" id="WP_197958196.1">
    <property type="nucleotide sequence ID" value="NZ_JACCHP010000002.1"/>
</dbReference>
<proteinExistence type="predicted"/>
<sequence length="77" mass="8606">MEADNMLGWSNNITEKRPQTTTGEHQSPALAVDTARTDVESITAFDVFSSELPDEAFEGVFDQPRQIYKPVDLSFRG</sequence>
<organism evidence="2 3">
    <name type="scientific">Bradyrhizobium agreste</name>
    <dbReference type="NCBI Taxonomy" id="2751811"/>
    <lineage>
        <taxon>Bacteria</taxon>
        <taxon>Pseudomonadati</taxon>
        <taxon>Pseudomonadota</taxon>
        <taxon>Alphaproteobacteria</taxon>
        <taxon>Hyphomicrobiales</taxon>
        <taxon>Nitrobacteraceae</taxon>
        <taxon>Bradyrhizobium</taxon>
    </lineage>
</organism>
<name>A0ABS0PHU4_9BRAD</name>
<keyword evidence="3" id="KW-1185">Reference proteome</keyword>
<gene>
    <name evidence="2" type="ORF">HZZ13_03075</name>
</gene>
<dbReference type="Proteomes" id="UP000807370">
    <property type="component" value="Unassembled WGS sequence"/>
</dbReference>
<reference evidence="2 3" key="1">
    <citation type="submission" date="2020-07" db="EMBL/GenBank/DDBJ databases">
        <title>Bradyrhizobium diversity isolated from nodules of indigenous legumes of Western Australia.</title>
        <authorList>
            <person name="Klepa M.S."/>
        </authorList>
    </citation>
    <scope>NUCLEOTIDE SEQUENCE [LARGE SCALE GENOMIC DNA]</scope>
    <source>
        <strain evidence="2 3">CNPSo 4010</strain>
    </source>
</reference>
<comment type="caution">
    <text evidence="2">The sequence shown here is derived from an EMBL/GenBank/DDBJ whole genome shotgun (WGS) entry which is preliminary data.</text>
</comment>
<feature type="compositionally biased region" description="Polar residues" evidence="1">
    <location>
        <begin position="8"/>
        <end position="25"/>
    </location>
</feature>
<feature type="region of interest" description="Disordered" evidence="1">
    <location>
        <begin position="1"/>
        <end position="29"/>
    </location>
</feature>
<evidence type="ECO:0000313" key="2">
    <source>
        <dbReference type="EMBL" id="MBH5396778.1"/>
    </source>
</evidence>
<protein>
    <submittedName>
        <fullName evidence="2">Uncharacterized protein</fullName>
    </submittedName>
</protein>
<accession>A0ABS0PHU4</accession>
<evidence type="ECO:0000313" key="3">
    <source>
        <dbReference type="Proteomes" id="UP000807370"/>
    </source>
</evidence>